<dbReference type="Pfam" id="PF01925">
    <property type="entry name" value="TauE"/>
    <property type="match status" value="1"/>
</dbReference>
<proteinExistence type="inferred from homology"/>
<feature type="transmembrane region" description="Helical" evidence="6">
    <location>
        <begin position="40"/>
        <end position="61"/>
    </location>
</feature>
<organism evidence="7">
    <name type="scientific">Enterococcus faecium</name>
    <name type="common">Streptococcus faecium</name>
    <dbReference type="NCBI Taxonomy" id="1352"/>
    <lineage>
        <taxon>Bacteria</taxon>
        <taxon>Bacillati</taxon>
        <taxon>Bacillota</taxon>
        <taxon>Bacilli</taxon>
        <taxon>Lactobacillales</taxon>
        <taxon>Enterococcaceae</taxon>
        <taxon>Enterococcus</taxon>
    </lineage>
</organism>
<comment type="subcellular location">
    <subcellularLocation>
        <location evidence="6">Cell membrane</location>
        <topology evidence="6">Multi-pass membrane protein</topology>
    </subcellularLocation>
    <subcellularLocation>
        <location evidence="1">Membrane</location>
        <topology evidence="1">Multi-pass membrane protein</topology>
    </subcellularLocation>
</comment>
<dbReference type="PANTHER" id="PTHR43701">
    <property type="entry name" value="MEMBRANE TRANSPORTER PROTEIN MJ0441-RELATED"/>
    <property type="match status" value="1"/>
</dbReference>
<evidence type="ECO:0000256" key="6">
    <source>
        <dbReference type="RuleBase" id="RU363041"/>
    </source>
</evidence>
<dbReference type="RefSeq" id="WP_172686629.1">
    <property type="nucleotide sequence ID" value="NZ_KP342511.1"/>
</dbReference>
<feature type="transmembrane region" description="Helical" evidence="6">
    <location>
        <begin position="236"/>
        <end position="255"/>
    </location>
</feature>
<feature type="transmembrane region" description="Helical" evidence="6">
    <location>
        <begin position="207"/>
        <end position="224"/>
    </location>
</feature>
<name>A0A0D5MC85_ENTFC</name>
<gene>
    <name evidence="7" type="ORF">pEfm12493_073</name>
</gene>
<evidence type="ECO:0000256" key="3">
    <source>
        <dbReference type="ARBA" id="ARBA00022692"/>
    </source>
</evidence>
<keyword evidence="7" id="KW-0614">Plasmid</keyword>
<feature type="transmembrane region" description="Helical" evidence="6">
    <location>
        <begin position="136"/>
        <end position="156"/>
    </location>
</feature>
<feature type="transmembrane region" description="Helical" evidence="6">
    <location>
        <begin position="5"/>
        <end position="28"/>
    </location>
</feature>
<dbReference type="InterPro" id="IPR002781">
    <property type="entry name" value="TM_pro_TauE-like"/>
</dbReference>
<dbReference type="EMBL" id="KP342511">
    <property type="protein sequence ID" value="AJY53557.1"/>
    <property type="molecule type" value="Genomic_DNA"/>
</dbReference>
<evidence type="ECO:0000256" key="4">
    <source>
        <dbReference type="ARBA" id="ARBA00022989"/>
    </source>
</evidence>
<dbReference type="GO" id="GO:0005886">
    <property type="term" value="C:plasma membrane"/>
    <property type="evidence" value="ECO:0007669"/>
    <property type="project" value="UniProtKB-SubCell"/>
</dbReference>
<keyword evidence="3 6" id="KW-0812">Transmembrane</keyword>
<feature type="transmembrane region" description="Helical" evidence="6">
    <location>
        <begin position="105"/>
        <end position="124"/>
    </location>
</feature>
<evidence type="ECO:0000256" key="1">
    <source>
        <dbReference type="ARBA" id="ARBA00004141"/>
    </source>
</evidence>
<evidence type="ECO:0000313" key="7">
    <source>
        <dbReference type="EMBL" id="AJY53557.1"/>
    </source>
</evidence>
<dbReference type="AlphaFoldDB" id="A0A0D5MC85"/>
<keyword evidence="4 6" id="KW-1133">Transmembrane helix</keyword>
<evidence type="ECO:0000256" key="2">
    <source>
        <dbReference type="ARBA" id="ARBA00009142"/>
    </source>
</evidence>
<keyword evidence="6" id="KW-1003">Cell membrane</keyword>
<evidence type="ECO:0000256" key="5">
    <source>
        <dbReference type="ARBA" id="ARBA00023136"/>
    </source>
</evidence>
<dbReference type="PANTHER" id="PTHR43701:SF2">
    <property type="entry name" value="MEMBRANE TRANSPORTER PROTEIN YJNA-RELATED"/>
    <property type="match status" value="1"/>
</dbReference>
<keyword evidence="5 6" id="KW-0472">Membrane</keyword>
<reference evidence="7" key="1">
    <citation type="journal article" date="2015" name="J. Antimicrob. Chemother.">
        <title>Vancomycin-resistant Enterococcus faecium harbouring vanN in Canada: a case and complete sequence of pEfm12493 harbouring the vanN operon.</title>
        <authorList>
            <person name="Boyd D.A."/>
            <person name="Levesque S."/>
            <person name="Picard A.C."/>
            <person name="Golding G.R."/>
        </authorList>
    </citation>
    <scope>NUCLEOTIDE SEQUENCE</scope>
    <source>
        <strain evidence="7">N12-493</strain>
        <plasmid evidence="7">pEfm12493</plasmid>
    </source>
</reference>
<geneLocation type="plasmid" evidence="7">
    <name>pEfm12493</name>
</geneLocation>
<comment type="similarity">
    <text evidence="2 6">Belongs to the 4-toluene sulfonate uptake permease (TSUP) (TC 2.A.102) family.</text>
</comment>
<protein>
    <recommendedName>
        <fullName evidence="6">Probable membrane transporter protein</fullName>
    </recommendedName>
</protein>
<accession>A0A0D5MC85</accession>
<sequence>MLGILYFIVIVFANTIGSISGMGGGIIIKPIFDFIGAQDVATISFYSTTAVFTMSIISILSQYSSGHKFNWQIMGGVSIGAVLGGFLGNITFEFFLFYFENKVTLQLIQIVLTVISLLFAFLYTKYNWKNFLLTRVIWYCISGLFLGFLASLLGIGGGPINVSLLMLLFSIPIKDATVYSIGTIFFSQSAKLITIAFNTGFNHYDLTLLKFTIPAAFIGGFLGAKCSNVLSSNHTTIIFQYVVILVLFINFYNAYRLLM</sequence>
<feature type="transmembrane region" description="Helical" evidence="6">
    <location>
        <begin position="162"/>
        <end position="186"/>
    </location>
</feature>
<dbReference type="InterPro" id="IPR051598">
    <property type="entry name" value="TSUP/Inactive_protease-like"/>
</dbReference>
<feature type="transmembrane region" description="Helical" evidence="6">
    <location>
        <begin position="73"/>
        <end position="99"/>
    </location>
</feature>